<dbReference type="EMBL" id="ABCS01000010">
    <property type="protein sequence ID" value="EDM80503.1"/>
    <property type="molecule type" value="Genomic_DNA"/>
</dbReference>
<keyword evidence="15" id="KW-1185">Reference proteome</keyword>
<evidence type="ECO:0000313" key="14">
    <source>
        <dbReference type="EMBL" id="EDM80503.1"/>
    </source>
</evidence>
<keyword evidence="2 14" id="KW-0723">Serine/threonine-protein kinase</keyword>
<dbReference type="CDD" id="cd17536">
    <property type="entry name" value="REC_YesN-like"/>
    <property type="match status" value="1"/>
</dbReference>
<dbReference type="InterPro" id="IPR000719">
    <property type="entry name" value="Prot_kinase_dom"/>
</dbReference>
<dbReference type="SUPFAM" id="SSF56112">
    <property type="entry name" value="Protein kinase-like (PK-like)"/>
    <property type="match status" value="1"/>
</dbReference>
<evidence type="ECO:0000259" key="12">
    <source>
        <dbReference type="PROSITE" id="PS50011"/>
    </source>
</evidence>
<dbReference type="SMART" id="SM00220">
    <property type="entry name" value="S_TKc"/>
    <property type="match status" value="1"/>
</dbReference>
<dbReference type="PROSITE" id="PS00107">
    <property type="entry name" value="PROTEIN_KINASE_ATP"/>
    <property type="match status" value="1"/>
</dbReference>
<evidence type="ECO:0000256" key="6">
    <source>
        <dbReference type="ARBA" id="ARBA00022840"/>
    </source>
</evidence>
<evidence type="ECO:0000256" key="10">
    <source>
        <dbReference type="PROSITE-ProRule" id="PRU10141"/>
    </source>
</evidence>
<dbReference type="GO" id="GO:0016020">
    <property type="term" value="C:membrane"/>
    <property type="evidence" value="ECO:0007669"/>
    <property type="project" value="UniProtKB-SubCell"/>
</dbReference>
<dbReference type="Proteomes" id="UP000005801">
    <property type="component" value="Unassembled WGS sequence"/>
</dbReference>
<comment type="caution">
    <text evidence="14">The sequence shown here is derived from an EMBL/GenBank/DDBJ whole genome shotgun (WGS) entry which is preliminary data.</text>
</comment>
<evidence type="ECO:0000256" key="8">
    <source>
        <dbReference type="ARBA" id="ARBA00048679"/>
    </source>
</evidence>
<dbReference type="SUPFAM" id="SSF55073">
    <property type="entry name" value="Nucleotide cyclase"/>
    <property type="match status" value="1"/>
</dbReference>
<comment type="catalytic activity">
    <reaction evidence="8">
        <text>L-seryl-[protein] + ATP = O-phospho-L-seryl-[protein] + ADP + H(+)</text>
        <dbReference type="Rhea" id="RHEA:17989"/>
        <dbReference type="Rhea" id="RHEA-COMP:9863"/>
        <dbReference type="Rhea" id="RHEA-COMP:11604"/>
        <dbReference type="ChEBI" id="CHEBI:15378"/>
        <dbReference type="ChEBI" id="CHEBI:29999"/>
        <dbReference type="ChEBI" id="CHEBI:30616"/>
        <dbReference type="ChEBI" id="CHEBI:83421"/>
        <dbReference type="ChEBI" id="CHEBI:456216"/>
        <dbReference type="EC" id="2.7.11.1"/>
    </reaction>
</comment>
<keyword evidence="3" id="KW-0808">Transferase</keyword>
<evidence type="ECO:0000259" key="13">
    <source>
        <dbReference type="PROSITE" id="PS50110"/>
    </source>
</evidence>
<evidence type="ECO:0000313" key="15">
    <source>
        <dbReference type="Proteomes" id="UP000005801"/>
    </source>
</evidence>
<dbReference type="InterPro" id="IPR029787">
    <property type="entry name" value="Nucleotide_cyclase"/>
</dbReference>
<accession>A6G0W5</accession>
<keyword evidence="5 14" id="KW-0418">Kinase</keyword>
<keyword evidence="9" id="KW-0597">Phosphoprotein</keyword>
<evidence type="ECO:0000256" key="7">
    <source>
        <dbReference type="ARBA" id="ARBA00047899"/>
    </source>
</evidence>
<dbReference type="Pfam" id="PF00072">
    <property type="entry name" value="Response_reg"/>
    <property type="match status" value="1"/>
</dbReference>
<dbReference type="SUPFAM" id="SSF52172">
    <property type="entry name" value="CheY-like"/>
    <property type="match status" value="1"/>
</dbReference>
<evidence type="ECO:0000256" key="4">
    <source>
        <dbReference type="ARBA" id="ARBA00022741"/>
    </source>
</evidence>
<dbReference type="GO" id="GO:0005524">
    <property type="term" value="F:ATP binding"/>
    <property type="evidence" value="ECO:0007669"/>
    <property type="project" value="UniProtKB-UniRule"/>
</dbReference>
<evidence type="ECO:0000256" key="5">
    <source>
        <dbReference type="ARBA" id="ARBA00022777"/>
    </source>
</evidence>
<name>A6G0W5_9BACT</name>
<dbReference type="PANTHER" id="PTHR43289">
    <property type="entry name" value="MITOGEN-ACTIVATED PROTEIN KINASE KINASE KINASE 20-RELATED"/>
    <property type="match status" value="1"/>
</dbReference>
<feature type="modified residue" description="4-aspartylphosphate" evidence="9">
    <location>
        <position position="335"/>
    </location>
</feature>
<evidence type="ECO:0000256" key="2">
    <source>
        <dbReference type="ARBA" id="ARBA00022527"/>
    </source>
</evidence>
<dbReference type="Pfam" id="PF00069">
    <property type="entry name" value="Pkinase"/>
    <property type="match status" value="1"/>
</dbReference>
<dbReference type="Gene3D" id="1.10.510.10">
    <property type="entry name" value="Transferase(Phosphotransferase) domain 1"/>
    <property type="match status" value="1"/>
</dbReference>
<keyword evidence="6 10" id="KW-0067">ATP-binding</keyword>
<dbReference type="AlphaFoldDB" id="A6G0W5"/>
<proteinExistence type="predicted"/>
<dbReference type="PROSITE" id="PS50011">
    <property type="entry name" value="PROTEIN_KINASE_DOM"/>
    <property type="match status" value="1"/>
</dbReference>
<dbReference type="STRING" id="391625.PPSIR1_41869"/>
<evidence type="ECO:0000256" key="9">
    <source>
        <dbReference type="PROSITE-ProRule" id="PRU00169"/>
    </source>
</evidence>
<feature type="domain" description="Protein kinase" evidence="12">
    <location>
        <begin position="10"/>
        <end position="271"/>
    </location>
</feature>
<protein>
    <submittedName>
        <fullName evidence="14">Serine/threonine protein kinase/response regulator/adenylate cyclase</fullName>
    </submittedName>
</protein>
<comment type="subcellular location">
    <subcellularLocation>
        <location evidence="1">Membrane</location>
        <topology evidence="1">Single-pass membrane protein</topology>
    </subcellularLocation>
</comment>
<dbReference type="Gene3D" id="3.30.70.1230">
    <property type="entry name" value="Nucleotide cyclase"/>
    <property type="match status" value="1"/>
</dbReference>
<organism evidence="14 15">
    <name type="scientific">Plesiocystis pacifica SIR-1</name>
    <dbReference type="NCBI Taxonomy" id="391625"/>
    <lineage>
        <taxon>Bacteria</taxon>
        <taxon>Pseudomonadati</taxon>
        <taxon>Myxococcota</taxon>
        <taxon>Polyangia</taxon>
        <taxon>Nannocystales</taxon>
        <taxon>Nannocystaceae</taxon>
        <taxon>Plesiocystis</taxon>
    </lineage>
</organism>
<keyword evidence="4 10" id="KW-0547">Nucleotide-binding</keyword>
<dbReference type="PROSITE" id="PS00108">
    <property type="entry name" value="PROTEIN_KINASE_ST"/>
    <property type="match status" value="1"/>
</dbReference>
<dbReference type="SMART" id="SM00448">
    <property type="entry name" value="REC"/>
    <property type="match status" value="1"/>
</dbReference>
<gene>
    <name evidence="14" type="ORF">PPSIR1_41869</name>
</gene>
<dbReference type="PANTHER" id="PTHR43289:SF6">
    <property type="entry name" value="SERINE_THREONINE-PROTEIN KINASE NEKL-3"/>
    <property type="match status" value="1"/>
</dbReference>
<feature type="binding site" evidence="10">
    <location>
        <position position="39"/>
    </location>
    <ligand>
        <name>ATP</name>
        <dbReference type="ChEBI" id="CHEBI:30616"/>
    </ligand>
</feature>
<dbReference type="GO" id="GO:0000160">
    <property type="term" value="P:phosphorelay signal transduction system"/>
    <property type="evidence" value="ECO:0007669"/>
    <property type="project" value="InterPro"/>
</dbReference>
<dbReference type="FunFam" id="3.30.200.20:FF:000035">
    <property type="entry name" value="Serine/threonine protein kinase Stk1"/>
    <property type="match status" value="1"/>
</dbReference>
<sequence length="678" mass="73589">MRGHLIADRYELEREVGRGGMGTVWKARDRALQRPVALKLMAARHAHHEDFRRRFSREATALAQLHHPHIVAVHDYGIDNDCPYMVMELLAGEDLRSRLMREKRLSPMVMLEILRQVGSGLAAAAAVDIVHRDLKPANIFLARGDAGETVKILDFGVAWSGLEGPELPEPGRIVGTPAYMSPEQVRGIKPHHVGDLWSLAVIAYKALTGELPFSESSFGDLVVSICTDAFPPVSEHDPSLPAGLDAFFERALTKDSAQRFPTAAELIAAFALASRATRRAKVLIVDDEPDVKVMMKARFRRQLAKGDYEFLFADNGEVALERLRANPDVDVVLADIHMPVMDGLALLERIPEVSPFAKTVIVSAFGQMPNIRRAMNRGAFDFVIKPIDFKDLAATLDKTVQHVFELRDMAGSGEENQLLRKFTPPAVLDRLLGSGPALGLANDQSEGTVVFIEAGRALLDDGDDAPAPPGQLVRRLNAIFEVVIPELEARGGDVSLIGSDLLAVFTGDGHTYRSLEACRALFSQSRRLASTAGPESPYAKGVCVGVATGPFMRGCVGSQVCGRLSYLTFGEVVDQAKALARSAEHWQIAAEGRLGEIFDEGPWQVEATSASTKSTAAGVRYLTWCEATETRDPIGDPRPLPQRRDAPLDPTADTGISPPPEVGAADTPGNARDVLDAS</sequence>
<evidence type="ECO:0000256" key="11">
    <source>
        <dbReference type="SAM" id="MobiDB-lite"/>
    </source>
</evidence>
<dbReference type="InterPro" id="IPR011006">
    <property type="entry name" value="CheY-like_superfamily"/>
</dbReference>
<dbReference type="InterPro" id="IPR011009">
    <property type="entry name" value="Kinase-like_dom_sf"/>
</dbReference>
<reference evidence="14 15" key="1">
    <citation type="submission" date="2007-06" db="EMBL/GenBank/DDBJ databases">
        <authorList>
            <person name="Shimkets L."/>
            <person name="Ferriera S."/>
            <person name="Johnson J."/>
            <person name="Kravitz S."/>
            <person name="Beeson K."/>
            <person name="Sutton G."/>
            <person name="Rogers Y.-H."/>
            <person name="Friedman R."/>
            <person name="Frazier M."/>
            <person name="Venter J.C."/>
        </authorList>
    </citation>
    <scope>NUCLEOTIDE SEQUENCE [LARGE SCALE GENOMIC DNA]</scope>
    <source>
        <strain evidence="14 15">SIR-1</strain>
    </source>
</reference>
<feature type="domain" description="Response regulatory" evidence="13">
    <location>
        <begin position="281"/>
        <end position="400"/>
    </location>
</feature>
<evidence type="ECO:0000256" key="1">
    <source>
        <dbReference type="ARBA" id="ARBA00004167"/>
    </source>
</evidence>
<dbReference type="eggNOG" id="COG0515">
    <property type="taxonomic scope" value="Bacteria"/>
</dbReference>
<dbReference type="Gene3D" id="3.30.200.20">
    <property type="entry name" value="Phosphorylase Kinase, domain 1"/>
    <property type="match status" value="1"/>
</dbReference>
<comment type="catalytic activity">
    <reaction evidence="7">
        <text>L-threonyl-[protein] + ATP = O-phospho-L-threonyl-[protein] + ADP + H(+)</text>
        <dbReference type="Rhea" id="RHEA:46608"/>
        <dbReference type="Rhea" id="RHEA-COMP:11060"/>
        <dbReference type="Rhea" id="RHEA-COMP:11605"/>
        <dbReference type="ChEBI" id="CHEBI:15378"/>
        <dbReference type="ChEBI" id="CHEBI:30013"/>
        <dbReference type="ChEBI" id="CHEBI:30616"/>
        <dbReference type="ChEBI" id="CHEBI:61977"/>
        <dbReference type="ChEBI" id="CHEBI:456216"/>
        <dbReference type="EC" id="2.7.11.1"/>
    </reaction>
</comment>
<dbReference type="PROSITE" id="PS50110">
    <property type="entry name" value="RESPONSE_REGULATORY"/>
    <property type="match status" value="1"/>
</dbReference>
<evidence type="ECO:0000256" key="3">
    <source>
        <dbReference type="ARBA" id="ARBA00022679"/>
    </source>
</evidence>
<feature type="region of interest" description="Disordered" evidence="11">
    <location>
        <begin position="630"/>
        <end position="678"/>
    </location>
</feature>
<dbReference type="Gene3D" id="3.40.50.2300">
    <property type="match status" value="1"/>
</dbReference>
<dbReference type="InterPro" id="IPR017441">
    <property type="entry name" value="Protein_kinase_ATP_BS"/>
</dbReference>
<dbReference type="GO" id="GO:0004674">
    <property type="term" value="F:protein serine/threonine kinase activity"/>
    <property type="evidence" value="ECO:0007669"/>
    <property type="project" value="UniProtKB-KW"/>
</dbReference>
<dbReference type="eggNOG" id="COG4753">
    <property type="taxonomic scope" value="Bacteria"/>
</dbReference>
<dbReference type="RefSeq" id="WP_006970364.1">
    <property type="nucleotide sequence ID" value="NZ_ABCS01000010.1"/>
</dbReference>
<dbReference type="InterPro" id="IPR001789">
    <property type="entry name" value="Sig_transdc_resp-reg_receiver"/>
</dbReference>
<dbReference type="CDD" id="cd14014">
    <property type="entry name" value="STKc_PknB_like"/>
    <property type="match status" value="1"/>
</dbReference>
<dbReference type="InterPro" id="IPR008271">
    <property type="entry name" value="Ser/Thr_kinase_AS"/>
</dbReference>